<keyword evidence="2" id="KW-1185">Reference proteome</keyword>
<sequence length="170" mass="18687">MTSFPYRPASPEALAARWVQWVAATGPLRNPVADDTGAHAHRRQPADVWFLAGCFGGAVERRCTVPAGRPLFFPAFNMWGPDVEPIPEATGEAHVDDVRHPVEPIDATEPFEVRGAFLNPVTRTRGPVPVRVWGLWARVDPLTPGEHRVRFTGSDGHGFRVAAMYELTVA</sequence>
<dbReference type="KEGG" id="daur:Daura_29040"/>
<dbReference type="EMBL" id="CP073767">
    <property type="protein sequence ID" value="UWZ50852.1"/>
    <property type="molecule type" value="Genomic_DNA"/>
</dbReference>
<dbReference type="AlphaFoldDB" id="A0A9Q9I7P8"/>
<accession>A0A9Q9I7P8</accession>
<dbReference type="RefSeq" id="WP_033358151.1">
    <property type="nucleotide sequence ID" value="NZ_CP073767.1"/>
</dbReference>
<gene>
    <name evidence="1" type="ORF">Daura_29040</name>
</gene>
<evidence type="ECO:0000313" key="1">
    <source>
        <dbReference type="EMBL" id="UWZ50852.1"/>
    </source>
</evidence>
<evidence type="ECO:0000313" key="2">
    <source>
        <dbReference type="Proteomes" id="UP001058003"/>
    </source>
</evidence>
<dbReference type="Proteomes" id="UP001058003">
    <property type="component" value="Chromosome"/>
</dbReference>
<name>A0A9Q9I7P8_9ACTN</name>
<protein>
    <submittedName>
        <fullName evidence="1">Uncharacterized protein</fullName>
    </submittedName>
</protein>
<reference evidence="1" key="1">
    <citation type="submission" date="2021-04" db="EMBL/GenBank/DDBJ databases">
        <title>Dactylosporangium aurantiacum NRRL B-8018 full assembly.</title>
        <authorList>
            <person name="Hartkoorn R.C."/>
            <person name="Beaudoing E."/>
            <person name="Hot D."/>
        </authorList>
    </citation>
    <scope>NUCLEOTIDE SEQUENCE</scope>
    <source>
        <strain evidence="1">NRRL B-8018</strain>
    </source>
</reference>
<organism evidence="1 2">
    <name type="scientific">Dactylosporangium aurantiacum</name>
    <dbReference type="NCBI Taxonomy" id="35754"/>
    <lineage>
        <taxon>Bacteria</taxon>
        <taxon>Bacillati</taxon>
        <taxon>Actinomycetota</taxon>
        <taxon>Actinomycetes</taxon>
        <taxon>Micromonosporales</taxon>
        <taxon>Micromonosporaceae</taxon>
        <taxon>Dactylosporangium</taxon>
    </lineage>
</organism>
<proteinExistence type="predicted"/>
<dbReference type="OrthoDB" id="5511088at2"/>